<evidence type="ECO:0000256" key="1">
    <source>
        <dbReference type="SAM" id="Phobius"/>
    </source>
</evidence>
<evidence type="ECO:0000313" key="3">
    <source>
        <dbReference type="Proteomes" id="UP001144256"/>
    </source>
</evidence>
<dbReference type="GO" id="GO:0140359">
    <property type="term" value="F:ABC-type transporter activity"/>
    <property type="evidence" value="ECO:0007669"/>
    <property type="project" value="InterPro"/>
</dbReference>
<dbReference type="PANTHER" id="PTHR43471">
    <property type="entry name" value="ABC TRANSPORTER PERMEASE"/>
    <property type="match status" value="1"/>
</dbReference>
<dbReference type="EMBL" id="BRLB01000007">
    <property type="protein sequence ID" value="GKX30122.1"/>
    <property type="molecule type" value="Genomic_DNA"/>
</dbReference>
<sequence length="285" mass="31979">MKSIILKESKIRMRSWKTVAMIVTYVSLLAFGVIVMLSGSIYDVYNSDLSGNYMNIYMTITIIQVLMISFIVPIIASGSISLEREKQTLDILLSTNLRPISIVMGKLMTTISVVLLLIVASLPVFSFVLLFGGLNISSIFNMLLFYIIISLFFGSLGVFFSCLFKKTITSIVLTFLVMLFLTIGTIILPLIYTELTGNYSIIEDNIFILFYINPAITFWVVLLNQFDMLNELAHFLGGSKFTNNFVLISSSLFLIMSGILIFASAHILNPIKKKHGKEIKEVSHE</sequence>
<accession>A0A9W6DG32</accession>
<feature type="transmembrane region" description="Helical" evidence="1">
    <location>
        <begin position="107"/>
        <end position="131"/>
    </location>
</feature>
<keyword evidence="1" id="KW-0812">Transmembrane</keyword>
<dbReference type="RefSeq" id="WP_281816028.1">
    <property type="nucleotide sequence ID" value="NZ_BRLB01000007.1"/>
</dbReference>
<dbReference type="AlphaFoldDB" id="A0A9W6DG32"/>
<comment type="caution">
    <text evidence="2">The sequence shown here is derived from an EMBL/GenBank/DDBJ whole genome shotgun (WGS) entry which is preliminary data.</text>
</comment>
<feature type="transmembrane region" description="Helical" evidence="1">
    <location>
        <begin position="171"/>
        <end position="193"/>
    </location>
</feature>
<organism evidence="2 3">
    <name type="scientific">Vallitalea longa</name>
    <dbReference type="NCBI Taxonomy" id="2936439"/>
    <lineage>
        <taxon>Bacteria</taxon>
        <taxon>Bacillati</taxon>
        <taxon>Bacillota</taxon>
        <taxon>Clostridia</taxon>
        <taxon>Lachnospirales</taxon>
        <taxon>Vallitaleaceae</taxon>
        <taxon>Vallitalea</taxon>
    </lineage>
</organism>
<name>A0A9W6DG32_9FIRM</name>
<feature type="transmembrane region" description="Helical" evidence="1">
    <location>
        <begin position="54"/>
        <end position="76"/>
    </location>
</feature>
<keyword evidence="1" id="KW-1133">Transmembrane helix</keyword>
<feature type="transmembrane region" description="Helical" evidence="1">
    <location>
        <begin position="143"/>
        <end position="164"/>
    </location>
</feature>
<feature type="transmembrane region" description="Helical" evidence="1">
    <location>
        <begin position="245"/>
        <end position="268"/>
    </location>
</feature>
<reference evidence="2" key="1">
    <citation type="submission" date="2022-06" db="EMBL/GenBank/DDBJ databases">
        <title>Vallitalea longa sp. nov., an anaerobic bacterium isolated from marine sediment.</title>
        <authorList>
            <person name="Hirano S."/>
            <person name="Terahara T."/>
            <person name="Mori K."/>
            <person name="Hamada M."/>
            <person name="Matsumoto R."/>
            <person name="Kobayashi T."/>
        </authorList>
    </citation>
    <scope>NUCLEOTIDE SEQUENCE</scope>
    <source>
        <strain evidence="2">SH18-1</strain>
    </source>
</reference>
<dbReference type="Pfam" id="PF12679">
    <property type="entry name" value="ABC2_membrane_2"/>
    <property type="match status" value="1"/>
</dbReference>
<keyword evidence="1" id="KW-0472">Membrane</keyword>
<feature type="transmembrane region" description="Helical" evidence="1">
    <location>
        <begin position="20"/>
        <end position="42"/>
    </location>
</feature>
<proteinExistence type="predicted"/>
<dbReference type="Proteomes" id="UP001144256">
    <property type="component" value="Unassembled WGS sequence"/>
</dbReference>
<protein>
    <recommendedName>
        <fullName evidence="4">ABC-2 type transporter domain-containing protein</fullName>
    </recommendedName>
</protein>
<keyword evidence="3" id="KW-1185">Reference proteome</keyword>
<gene>
    <name evidence="2" type="ORF">SH1V18_26020</name>
</gene>
<evidence type="ECO:0000313" key="2">
    <source>
        <dbReference type="EMBL" id="GKX30122.1"/>
    </source>
</evidence>
<feature type="transmembrane region" description="Helical" evidence="1">
    <location>
        <begin position="205"/>
        <end position="224"/>
    </location>
</feature>
<evidence type="ECO:0008006" key="4">
    <source>
        <dbReference type="Google" id="ProtNLM"/>
    </source>
</evidence>
<dbReference type="GO" id="GO:0005886">
    <property type="term" value="C:plasma membrane"/>
    <property type="evidence" value="ECO:0007669"/>
    <property type="project" value="UniProtKB-SubCell"/>
</dbReference>